<comment type="subcellular location">
    <subcellularLocation>
        <location evidence="1">Cell membrane</location>
        <topology evidence="1">Multi-pass membrane protein</topology>
    </subcellularLocation>
</comment>
<evidence type="ECO:0000256" key="5">
    <source>
        <dbReference type="ARBA" id="ARBA00022960"/>
    </source>
</evidence>
<feature type="transmembrane region" description="Helical" evidence="8">
    <location>
        <begin position="103"/>
        <end position="122"/>
    </location>
</feature>
<dbReference type="GO" id="GO:0005886">
    <property type="term" value="C:plasma membrane"/>
    <property type="evidence" value="ECO:0007669"/>
    <property type="project" value="UniProtKB-SubCell"/>
</dbReference>
<evidence type="ECO:0000313" key="9">
    <source>
        <dbReference type="EMBL" id="CRK84298.1"/>
    </source>
</evidence>
<evidence type="ECO:0000256" key="8">
    <source>
        <dbReference type="SAM" id="Phobius"/>
    </source>
</evidence>
<evidence type="ECO:0000256" key="1">
    <source>
        <dbReference type="ARBA" id="ARBA00004651"/>
    </source>
</evidence>
<name>A0A0U1P2D9_9BACI</name>
<organism evidence="9 10">
    <name type="scientific">Neobacillus massiliamazoniensis</name>
    <dbReference type="NCBI Taxonomy" id="1499688"/>
    <lineage>
        <taxon>Bacteria</taxon>
        <taxon>Bacillati</taxon>
        <taxon>Bacillota</taxon>
        <taxon>Bacilli</taxon>
        <taxon>Bacillales</taxon>
        <taxon>Bacillaceae</taxon>
        <taxon>Neobacillus</taxon>
    </lineage>
</organism>
<dbReference type="NCBIfam" id="TIGR03426">
    <property type="entry name" value="shape_MreD"/>
    <property type="match status" value="1"/>
</dbReference>
<dbReference type="RefSeq" id="WP_090637838.1">
    <property type="nucleotide sequence ID" value="NZ_CVRB01000004.1"/>
</dbReference>
<evidence type="ECO:0000256" key="4">
    <source>
        <dbReference type="ARBA" id="ARBA00022692"/>
    </source>
</evidence>
<dbReference type="Proteomes" id="UP000199087">
    <property type="component" value="Unassembled WGS sequence"/>
</dbReference>
<proteinExistence type="inferred from homology"/>
<keyword evidence="7 8" id="KW-0472">Membrane</keyword>
<dbReference type="EMBL" id="CVRB01000004">
    <property type="protein sequence ID" value="CRK84298.1"/>
    <property type="molecule type" value="Genomic_DNA"/>
</dbReference>
<protein>
    <submittedName>
        <fullName evidence="9">Rod shape-determining protein MreD</fullName>
    </submittedName>
</protein>
<keyword evidence="4 8" id="KW-0812">Transmembrane</keyword>
<feature type="transmembrane region" description="Helical" evidence="8">
    <location>
        <begin position="60"/>
        <end position="83"/>
    </location>
</feature>
<keyword evidence="10" id="KW-1185">Reference proteome</keyword>
<evidence type="ECO:0000256" key="7">
    <source>
        <dbReference type="ARBA" id="ARBA00023136"/>
    </source>
</evidence>
<keyword evidence="5" id="KW-0133">Cell shape</keyword>
<evidence type="ECO:0000256" key="3">
    <source>
        <dbReference type="ARBA" id="ARBA00022475"/>
    </source>
</evidence>
<evidence type="ECO:0000256" key="6">
    <source>
        <dbReference type="ARBA" id="ARBA00022989"/>
    </source>
</evidence>
<accession>A0A0U1P2D9</accession>
<evidence type="ECO:0000256" key="2">
    <source>
        <dbReference type="ARBA" id="ARBA00007776"/>
    </source>
</evidence>
<comment type="similarity">
    <text evidence="2">Belongs to the MreD family.</text>
</comment>
<sequence length="175" mass="20112">MRKLILPLLFVFLFMLESIFVQYIPPGLFGLFGRNSIVVPHFLIVGILFLTIYGGRKKGILYAFIFGLLFDIVYTEILGIYLFLYPLVAYIVSKIMHVLQLNLFSTSLISLVGIALLELGVYELNFIIHITNLDFSSFLHLRFYPTLLFNAAFLLLACYPLQRIIEKYSGALRDE</sequence>
<dbReference type="InterPro" id="IPR007227">
    <property type="entry name" value="Cell_shape_determining_MreD"/>
</dbReference>
<keyword evidence="6 8" id="KW-1133">Transmembrane helix</keyword>
<dbReference type="OrthoDB" id="1653857at2"/>
<dbReference type="STRING" id="1499688.BN000_04304"/>
<dbReference type="AlphaFoldDB" id="A0A0U1P2D9"/>
<feature type="transmembrane region" description="Helical" evidence="8">
    <location>
        <begin position="143"/>
        <end position="162"/>
    </location>
</feature>
<dbReference type="Pfam" id="PF04093">
    <property type="entry name" value="MreD"/>
    <property type="match status" value="1"/>
</dbReference>
<reference evidence="10" key="1">
    <citation type="submission" date="2015-05" db="EMBL/GenBank/DDBJ databases">
        <authorList>
            <person name="Urmite Genomes"/>
        </authorList>
    </citation>
    <scope>NUCLEOTIDE SEQUENCE [LARGE SCALE GENOMIC DNA]</scope>
    <source>
        <strain evidence="10">LF1</strain>
    </source>
</reference>
<gene>
    <name evidence="9" type="ORF">BN000_04304</name>
</gene>
<keyword evidence="3" id="KW-1003">Cell membrane</keyword>
<dbReference type="GO" id="GO:0008360">
    <property type="term" value="P:regulation of cell shape"/>
    <property type="evidence" value="ECO:0007669"/>
    <property type="project" value="UniProtKB-KW"/>
</dbReference>
<feature type="transmembrane region" description="Helical" evidence="8">
    <location>
        <begin position="37"/>
        <end position="53"/>
    </location>
</feature>
<evidence type="ECO:0000313" key="10">
    <source>
        <dbReference type="Proteomes" id="UP000199087"/>
    </source>
</evidence>